<keyword evidence="1" id="KW-0472">Membrane</keyword>
<keyword evidence="1" id="KW-0812">Transmembrane</keyword>
<reference evidence="2" key="1">
    <citation type="submission" date="2022-11" db="EMBL/GenBank/DDBJ databases">
        <authorList>
            <person name="Scott C."/>
            <person name="Bruce N."/>
        </authorList>
    </citation>
    <scope>NUCLEOTIDE SEQUENCE</scope>
</reference>
<dbReference type="OrthoDB" id="3034003at2759"/>
<dbReference type="EMBL" id="CALLCH030000012">
    <property type="protein sequence ID" value="CAI4215602.1"/>
    <property type="molecule type" value="Genomic_DNA"/>
</dbReference>
<name>A0A9P1H2T6_9PEZI</name>
<keyword evidence="1" id="KW-1133">Transmembrane helix</keyword>
<sequence>MAEVTVGQVAGIIAFILIIVQIITPLVLGLLLAGYTRDSETASTWTRLGQRLFTTLWPSLIGSDVRGGSRNLRFVIKILAACFPVLSLLLAIAGIVTPLGLREQLNTLASEQGNFVYAQDTSDILQRDEGDAFNYLQFFDIEWRQLTNTLTEYVNGGNPYDSGMYRQLDSFILDNEYKILEGLVVDAKIGGIGFRNHTVPIDLGRGGTWQEDLLFIEPEVACVNTNLTIEFEITRNSSIRGDIENLRLIDRGGFVNLNTTYPVLDLERSQENPELLLRAYKGAFLNNAQTMLVLNVTNPNDEKKGIKSFSYMNSKIGQEFELAPLAGDNYDALGLSWEYGNYLHMESLNSSLFKVPKYPNPFNMTRDDFKSITVLCSGSGNADLATASNIFVACGLLRGAPVRVDGGPQALLEHGSKWASQLHSCAATVRATIKTVTFSYNGTANGALAGLHVDDIEPKRYESEEDYPLWGYEETGLNVSGVDPLWGLISPEYSSRPNVSSLRQPSLYLPGYQDTVGFNGFSIGSNLPGSQFPSQAMNQAFELGEGGWPFDLLGTASISIFNRWQTLSANSSNAAGIIKLIWTDLAASAVVGTKGTLGSLNLSPEAERTPIQVRPIGLRVTYNFLYGIPAFILLLFLISLSAFLFVSLCFGKVSLQKLRYRLAQVSAGRIYASSLYPNTSNLIMPSKAWQAANGDKIIVVGHTARATTAPLMQGSTAPVYTHQEQKQPYQY</sequence>
<evidence type="ECO:0000313" key="2">
    <source>
        <dbReference type="EMBL" id="CAI4215602.1"/>
    </source>
</evidence>
<organism evidence="2 3">
    <name type="scientific">Parascedosporium putredinis</name>
    <dbReference type="NCBI Taxonomy" id="1442378"/>
    <lineage>
        <taxon>Eukaryota</taxon>
        <taxon>Fungi</taxon>
        <taxon>Dikarya</taxon>
        <taxon>Ascomycota</taxon>
        <taxon>Pezizomycotina</taxon>
        <taxon>Sordariomycetes</taxon>
        <taxon>Hypocreomycetidae</taxon>
        <taxon>Microascales</taxon>
        <taxon>Microascaceae</taxon>
        <taxon>Parascedosporium</taxon>
    </lineage>
</organism>
<evidence type="ECO:0000256" key="1">
    <source>
        <dbReference type="SAM" id="Phobius"/>
    </source>
</evidence>
<dbReference type="Proteomes" id="UP000838763">
    <property type="component" value="Unassembled WGS sequence"/>
</dbReference>
<comment type="caution">
    <text evidence="2">The sequence shown here is derived from an EMBL/GenBank/DDBJ whole genome shotgun (WGS) entry which is preliminary data.</text>
</comment>
<accession>A0A9P1H2T6</accession>
<gene>
    <name evidence="2" type="ORF">PPNO1_LOCUS5310</name>
</gene>
<feature type="transmembrane region" description="Helical" evidence="1">
    <location>
        <begin position="624"/>
        <end position="651"/>
    </location>
</feature>
<keyword evidence="3" id="KW-1185">Reference proteome</keyword>
<feature type="transmembrane region" description="Helical" evidence="1">
    <location>
        <begin position="12"/>
        <end position="33"/>
    </location>
</feature>
<proteinExistence type="predicted"/>
<dbReference type="AlphaFoldDB" id="A0A9P1H2T6"/>
<evidence type="ECO:0000313" key="3">
    <source>
        <dbReference type="Proteomes" id="UP000838763"/>
    </source>
</evidence>
<protein>
    <submittedName>
        <fullName evidence="2">Uncharacterized protein</fullName>
    </submittedName>
</protein>
<feature type="transmembrane region" description="Helical" evidence="1">
    <location>
        <begin position="74"/>
        <end position="96"/>
    </location>
</feature>